<dbReference type="PROSITE" id="PS50090">
    <property type="entry name" value="MYB_LIKE"/>
    <property type="match status" value="2"/>
</dbReference>
<dbReference type="InterPro" id="IPR015495">
    <property type="entry name" value="Myb_TF_plants"/>
</dbReference>
<comment type="subcellular location">
    <subcellularLocation>
        <location evidence="1">Nucleus</location>
    </subcellularLocation>
</comment>
<feature type="domain" description="HTH myb-type" evidence="9">
    <location>
        <begin position="58"/>
        <end position="112"/>
    </location>
</feature>
<dbReference type="FunFam" id="1.10.10.60:FF:000218">
    <property type="entry name" value="Myb transcription factor"/>
    <property type="match status" value="1"/>
</dbReference>
<reference evidence="10" key="1">
    <citation type="submission" date="2019-07" db="EMBL/GenBank/DDBJ databases">
        <authorList>
            <person name="Dittberner H."/>
        </authorList>
    </citation>
    <scope>NUCLEOTIDE SEQUENCE [LARGE SCALE GENOMIC DNA]</scope>
</reference>
<evidence type="ECO:0000256" key="6">
    <source>
        <dbReference type="ARBA" id="ARBA00023163"/>
    </source>
</evidence>
<dbReference type="InterPro" id="IPR017930">
    <property type="entry name" value="Myb_dom"/>
</dbReference>
<dbReference type="PROSITE" id="PS51294">
    <property type="entry name" value="HTH_MYB"/>
    <property type="match status" value="2"/>
</dbReference>
<evidence type="ECO:0000259" key="8">
    <source>
        <dbReference type="PROSITE" id="PS50090"/>
    </source>
</evidence>
<dbReference type="GO" id="GO:0080090">
    <property type="term" value="P:regulation of primary metabolic process"/>
    <property type="evidence" value="ECO:0007669"/>
    <property type="project" value="UniProtKB-ARBA"/>
</dbReference>
<evidence type="ECO:0000256" key="2">
    <source>
        <dbReference type="ARBA" id="ARBA00022737"/>
    </source>
</evidence>
<comment type="caution">
    <text evidence="10">The sequence shown here is derived from an EMBL/GenBank/DDBJ whole genome shotgun (WGS) entry which is preliminary data.</text>
</comment>
<dbReference type="GO" id="GO:0003677">
    <property type="term" value="F:DNA binding"/>
    <property type="evidence" value="ECO:0007669"/>
    <property type="project" value="UniProtKB-KW"/>
</dbReference>
<dbReference type="SUPFAM" id="SSF46689">
    <property type="entry name" value="Homeodomain-like"/>
    <property type="match status" value="1"/>
</dbReference>
<keyword evidence="2" id="KW-0677">Repeat</keyword>
<dbReference type="PANTHER" id="PTHR47999:SF24">
    <property type="entry name" value="TRANSCRIPTION FACTOR MYB90"/>
    <property type="match status" value="1"/>
</dbReference>
<feature type="domain" description="HTH myb-type" evidence="9">
    <location>
        <begin position="5"/>
        <end position="57"/>
    </location>
</feature>
<evidence type="ECO:0000259" key="9">
    <source>
        <dbReference type="PROSITE" id="PS51294"/>
    </source>
</evidence>
<accession>A0A565B1A5</accession>
<dbReference type="OrthoDB" id="2143914at2759"/>
<name>A0A565B1A5_9BRAS</name>
<keyword evidence="7" id="KW-0539">Nucleus</keyword>
<evidence type="ECO:0000256" key="4">
    <source>
        <dbReference type="ARBA" id="ARBA00023125"/>
    </source>
</evidence>
<dbReference type="GO" id="GO:0005634">
    <property type="term" value="C:nucleus"/>
    <property type="evidence" value="ECO:0007669"/>
    <property type="project" value="UniProtKB-SubCell"/>
</dbReference>
<dbReference type="Gene3D" id="1.10.10.60">
    <property type="entry name" value="Homeodomain-like"/>
    <property type="match status" value="2"/>
</dbReference>
<gene>
    <name evidence="10" type="ORF">ANE_LOCUS4990</name>
</gene>
<protein>
    <submittedName>
        <fullName evidence="10">Uncharacterized protein</fullName>
    </submittedName>
</protein>
<evidence type="ECO:0000256" key="1">
    <source>
        <dbReference type="ARBA" id="ARBA00004123"/>
    </source>
</evidence>
<evidence type="ECO:0000256" key="3">
    <source>
        <dbReference type="ARBA" id="ARBA00023015"/>
    </source>
</evidence>
<dbReference type="PANTHER" id="PTHR47999">
    <property type="entry name" value="TRANSCRIPTION FACTOR MYB8-RELATED-RELATED"/>
    <property type="match status" value="1"/>
</dbReference>
<feature type="domain" description="Myb-like" evidence="8">
    <location>
        <begin position="58"/>
        <end position="108"/>
    </location>
</feature>
<keyword evidence="6" id="KW-0804">Transcription</keyword>
<evidence type="ECO:0000256" key="5">
    <source>
        <dbReference type="ARBA" id="ARBA00023159"/>
    </source>
</evidence>
<keyword evidence="3" id="KW-0805">Transcription regulation</keyword>
<proteinExistence type="predicted"/>
<feature type="domain" description="Myb-like" evidence="8">
    <location>
        <begin position="5"/>
        <end position="57"/>
    </location>
</feature>
<evidence type="ECO:0000313" key="11">
    <source>
        <dbReference type="Proteomes" id="UP000489600"/>
    </source>
</evidence>
<dbReference type="InterPro" id="IPR009057">
    <property type="entry name" value="Homeodomain-like_sf"/>
</dbReference>
<evidence type="ECO:0000313" key="10">
    <source>
        <dbReference type="EMBL" id="VVA94545.1"/>
    </source>
</evidence>
<organism evidence="10 11">
    <name type="scientific">Arabis nemorensis</name>
    <dbReference type="NCBI Taxonomy" id="586526"/>
    <lineage>
        <taxon>Eukaryota</taxon>
        <taxon>Viridiplantae</taxon>
        <taxon>Streptophyta</taxon>
        <taxon>Embryophyta</taxon>
        <taxon>Tracheophyta</taxon>
        <taxon>Spermatophyta</taxon>
        <taxon>Magnoliopsida</taxon>
        <taxon>eudicotyledons</taxon>
        <taxon>Gunneridae</taxon>
        <taxon>Pentapetalae</taxon>
        <taxon>rosids</taxon>
        <taxon>malvids</taxon>
        <taxon>Brassicales</taxon>
        <taxon>Brassicaceae</taxon>
        <taxon>Arabideae</taxon>
        <taxon>Arabis</taxon>
    </lineage>
</organism>
<keyword evidence="11" id="KW-1185">Reference proteome</keyword>
<dbReference type="Proteomes" id="UP000489600">
    <property type="component" value="Unassembled WGS sequence"/>
</dbReference>
<dbReference type="CDD" id="cd00167">
    <property type="entry name" value="SANT"/>
    <property type="match status" value="2"/>
</dbReference>
<dbReference type="Pfam" id="PF00249">
    <property type="entry name" value="Myb_DNA-binding"/>
    <property type="match status" value="2"/>
</dbReference>
<keyword evidence="5" id="KW-0010">Activator</keyword>
<evidence type="ECO:0000256" key="7">
    <source>
        <dbReference type="ARBA" id="ARBA00023242"/>
    </source>
</evidence>
<dbReference type="FunFam" id="1.10.10.60:FF:000561">
    <property type="entry name" value="Transcription factor MYB75"/>
    <property type="match status" value="1"/>
</dbReference>
<dbReference type="SMART" id="SM00717">
    <property type="entry name" value="SANT"/>
    <property type="match status" value="2"/>
</dbReference>
<dbReference type="AlphaFoldDB" id="A0A565B1A5"/>
<sequence length="248" mass="28451">MEGPSKGLRKGAWTAEEDSLLRKCIDTFGEGKWHQVPLRAGLNRCRKSCRLRWLNYLKPSIKRGRLSSDEVDLLLRLHKLLGNRWSLIAGRLPGRTANDVKNYWNTHLSKKHEPCCKTWKKKRNITCTPTTPAQKIDVLKPRPRSFNSHNSCSRLKGLSQVEVIPPCHELNNNNVFENSITCNKDEEKDELVNNLMGGENMWWESLLQESQETDVLDPETTVTEKGATSAFDIEQLWSLFDGDTVELH</sequence>
<dbReference type="InterPro" id="IPR001005">
    <property type="entry name" value="SANT/Myb"/>
</dbReference>
<dbReference type="EMBL" id="CABITT030000002">
    <property type="protein sequence ID" value="VVA94545.1"/>
    <property type="molecule type" value="Genomic_DNA"/>
</dbReference>
<keyword evidence="4" id="KW-0238">DNA-binding</keyword>